<dbReference type="NCBIfam" id="TIGR01087">
    <property type="entry name" value="murD"/>
    <property type="match status" value="1"/>
</dbReference>
<dbReference type="GO" id="GO:0005524">
    <property type="term" value="F:ATP binding"/>
    <property type="evidence" value="ECO:0007669"/>
    <property type="project" value="UniProtKB-KW"/>
</dbReference>
<keyword evidence="7" id="KW-0067">ATP-binding</keyword>
<dbReference type="EC" id="6.3.2.9" evidence="10"/>
<keyword evidence="5" id="KW-0132">Cell division</keyword>
<proteinExistence type="inferred from homology"/>
<keyword evidence="6" id="KW-0547">Nucleotide-binding</keyword>
<dbReference type="SUPFAM" id="SSF53623">
    <property type="entry name" value="MurD-like peptide ligases, catalytic domain"/>
    <property type="match status" value="1"/>
</dbReference>
<dbReference type="EMBL" id="FPIB01000026">
    <property type="protein sequence ID" value="SFV90956.1"/>
    <property type="molecule type" value="Genomic_DNA"/>
</dbReference>
<dbReference type="Gene3D" id="3.40.1190.10">
    <property type="entry name" value="Mur-like, catalytic domain"/>
    <property type="match status" value="1"/>
</dbReference>
<feature type="domain" description="Mur ligase central" evidence="9">
    <location>
        <begin position="125"/>
        <end position="226"/>
    </location>
</feature>
<sequence>MKPTLFGYGLTTKAIAKRLDGGCTFFDDNCKTPYSDEMDNHILPSSMFNPDKSSLEVTTPSLPPKHPLIQKAKHLLSEYDYFLGSREQGAGSNQTKASQSDANIYSSLFTLHSSLERQTPFTVWISGTNGKTTTTQMLTHLLKARGALNGGNIGTPLADLDPVAPIWVLETSSFTLHHTRIASPDIYLLLPITPDHLDWHGTPEAYAEDKLRPLLSMKEGELALVPKGLDLPKSDAYIVEYDSDTFLCNYFGLDATQLKFKGAFLQDALLSLAITKVLFDETDYDLINSFKKDAHRQEEIVDAQGRLWVNDSKATNLDATIQAVKTYQERPIHLILGGDDKGVDLTPLFETIASMHITLYSIGANSEKIKTLSEHFNVELKEAGSLDRAIEMIDKVHTDNATALLSPAAASFDQFKSYKHRGETFIALVKALS</sequence>
<dbReference type="GO" id="GO:0005737">
    <property type="term" value="C:cytoplasm"/>
    <property type="evidence" value="ECO:0007669"/>
    <property type="project" value="UniProtKB-SubCell"/>
</dbReference>
<keyword evidence="3" id="KW-0963">Cytoplasm</keyword>
<evidence type="ECO:0000256" key="4">
    <source>
        <dbReference type="ARBA" id="ARBA00022598"/>
    </source>
</evidence>
<dbReference type="HAMAP" id="MF_00639">
    <property type="entry name" value="MurD"/>
    <property type="match status" value="1"/>
</dbReference>
<dbReference type="InterPro" id="IPR018109">
    <property type="entry name" value="Folylpolyglutamate_synth_CS"/>
</dbReference>
<comment type="subcellular location">
    <subcellularLocation>
        <location evidence="1">Cytoplasm</location>
    </subcellularLocation>
</comment>
<evidence type="ECO:0000259" key="9">
    <source>
        <dbReference type="Pfam" id="PF08245"/>
    </source>
</evidence>
<dbReference type="AlphaFoldDB" id="A0A1W1EB16"/>
<dbReference type="InterPro" id="IPR036615">
    <property type="entry name" value="Mur_ligase_C_dom_sf"/>
</dbReference>
<evidence type="ECO:0000256" key="2">
    <source>
        <dbReference type="ARBA" id="ARBA00004752"/>
    </source>
</evidence>
<dbReference type="GO" id="GO:0008764">
    <property type="term" value="F:UDP-N-acetylmuramoylalanine-D-glutamate ligase activity"/>
    <property type="evidence" value="ECO:0007669"/>
    <property type="project" value="UniProtKB-EC"/>
</dbReference>
<comment type="pathway">
    <text evidence="2">Cell wall biogenesis; peptidoglycan biosynthesis.</text>
</comment>
<dbReference type="UniPathway" id="UPA00219"/>
<dbReference type="GO" id="GO:0009252">
    <property type="term" value="P:peptidoglycan biosynthetic process"/>
    <property type="evidence" value="ECO:0007669"/>
    <property type="project" value="UniProtKB-UniPathway"/>
</dbReference>
<dbReference type="GO" id="GO:0051301">
    <property type="term" value="P:cell division"/>
    <property type="evidence" value="ECO:0007669"/>
    <property type="project" value="UniProtKB-KW"/>
</dbReference>
<evidence type="ECO:0000313" key="10">
    <source>
        <dbReference type="EMBL" id="SFV90956.1"/>
    </source>
</evidence>
<dbReference type="Pfam" id="PF08245">
    <property type="entry name" value="Mur_ligase_M"/>
    <property type="match status" value="1"/>
</dbReference>
<protein>
    <submittedName>
        <fullName evidence="10">UDP-N-acetylmuramoylalanine--D-glutamate ligase</fullName>
        <ecNumber evidence="10">6.3.2.9</ecNumber>
    </submittedName>
</protein>
<organism evidence="10">
    <name type="scientific">hydrothermal vent metagenome</name>
    <dbReference type="NCBI Taxonomy" id="652676"/>
    <lineage>
        <taxon>unclassified sequences</taxon>
        <taxon>metagenomes</taxon>
        <taxon>ecological metagenomes</taxon>
    </lineage>
</organism>
<dbReference type="PANTHER" id="PTHR43692:SF1">
    <property type="entry name" value="UDP-N-ACETYLMURAMOYLALANINE--D-GLUTAMATE LIGASE"/>
    <property type="match status" value="1"/>
</dbReference>
<dbReference type="GO" id="GO:0004326">
    <property type="term" value="F:tetrahydrofolylpolyglutamate synthase activity"/>
    <property type="evidence" value="ECO:0007669"/>
    <property type="project" value="InterPro"/>
</dbReference>
<evidence type="ECO:0000256" key="5">
    <source>
        <dbReference type="ARBA" id="ARBA00022618"/>
    </source>
</evidence>
<evidence type="ECO:0000256" key="8">
    <source>
        <dbReference type="ARBA" id="ARBA00023306"/>
    </source>
</evidence>
<dbReference type="InterPro" id="IPR036565">
    <property type="entry name" value="Mur-like_cat_sf"/>
</dbReference>
<dbReference type="GO" id="GO:0008360">
    <property type="term" value="P:regulation of cell shape"/>
    <property type="evidence" value="ECO:0007669"/>
    <property type="project" value="InterPro"/>
</dbReference>
<evidence type="ECO:0000256" key="3">
    <source>
        <dbReference type="ARBA" id="ARBA00022490"/>
    </source>
</evidence>
<evidence type="ECO:0000256" key="7">
    <source>
        <dbReference type="ARBA" id="ARBA00022840"/>
    </source>
</evidence>
<dbReference type="PANTHER" id="PTHR43692">
    <property type="entry name" value="UDP-N-ACETYLMURAMOYLALANINE--D-GLUTAMATE LIGASE"/>
    <property type="match status" value="1"/>
</dbReference>
<dbReference type="SUPFAM" id="SSF53244">
    <property type="entry name" value="MurD-like peptide ligases, peptide-binding domain"/>
    <property type="match status" value="1"/>
</dbReference>
<dbReference type="Gene3D" id="3.90.190.20">
    <property type="entry name" value="Mur ligase, C-terminal domain"/>
    <property type="match status" value="1"/>
</dbReference>
<dbReference type="InterPro" id="IPR013221">
    <property type="entry name" value="Mur_ligase_cen"/>
</dbReference>
<name>A0A1W1EB16_9ZZZZ</name>
<evidence type="ECO:0000256" key="1">
    <source>
        <dbReference type="ARBA" id="ARBA00004496"/>
    </source>
</evidence>
<evidence type="ECO:0000256" key="6">
    <source>
        <dbReference type="ARBA" id="ARBA00022741"/>
    </source>
</evidence>
<dbReference type="InterPro" id="IPR005762">
    <property type="entry name" value="MurD"/>
</dbReference>
<reference evidence="10" key="1">
    <citation type="submission" date="2016-10" db="EMBL/GenBank/DDBJ databases">
        <authorList>
            <person name="de Groot N.N."/>
        </authorList>
    </citation>
    <scope>NUCLEOTIDE SEQUENCE</scope>
</reference>
<dbReference type="PROSITE" id="PS01011">
    <property type="entry name" value="FOLYLPOLYGLU_SYNT_1"/>
    <property type="match status" value="1"/>
</dbReference>
<keyword evidence="8" id="KW-0131">Cell cycle</keyword>
<accession>A0A1W1EB16</accession>
<keyword evidence="4 10" id="KW-0436">Ligase</keyword>
<gene>
    <name evidence="10" type="ORF">MNB_SV-4-510</name>
</gene>